<name>A0A8K0K4S6_LADFU</name>
<dbReference type="AlphaFoldDB" id="A0A8K0K4S6"/>
<accession>A0A8K0K4S6</accession>
<keyword evidence="2" id="KW-1185">Reference proteome</keyword>
<protein>
    <recommendedName>
        <fullName evidence="3">Tc1-like transposase DDE domain-containing protein</fullName>
    </recommendedName>
</protein>
<dbReference type="Proteomes" id="UP000792457">
    <property type="component" value="Unassembled WGS sequence"/>
</dbReference>
<organism evidence="1 2">
    <name type="scientific">Ladona fulva</name>
    <name type="common">Scarce chaser dragonfly</name>
    <name type="synonym">Libellula fulva</name>
    <dbReference type="NCBI Taxonomy" id="123851"/>
    <lineage>
        <taxon>Eukaryota</taxon>
        <taxon>Metazoa</taxon>
        <taxon>Ecdysozoa</taxon>
        <taxon>Arthropoda</taxon>
        <taxon>Hexapoda</taxon>
        <taxon>Insecta</taxon>
        <taxon>Pterygota</taxon>
        <taxon>Palaeoptera</taxon>
        <taxon>Odonata</taxon>
        <taxon>Epiprocta</taxon>
        <taxon>Anisoptera</taxon>
        <taxon>Libelluloidea</taxon>
        <taxon>Libellulidae</taxon>
        <taxon>Ladona</taxon>
    </lineage>
</organism>
<sequence length="94" mass="10698">MLEGLSTGLKRPTGRAPRFVILSAGNDQGFVENARLVYPAKKNTGDYHDEMDSRRFEEWFKSQLLPNIKEDPVVVMDSASYHSRKREKIPISSS</sequence>
<dbReference type="OrthoDB" id="2266637at2759"/>
<evidence type="ECO:0000313" key="1">
    <source>
        <dbReference type="EMBL" id="KAG8227918.1"/>
    </source>
</evidence>
<reference evidence="1" key="1">
    <citation type="submission" date="2013-04" db="EMBL/GenBank/DDBJ databases">
        <authorList>
            <person name="Qu J."/>
            <person name="Murali S.C."/>
            <person name="Bandaranaike D."/>
            <person name="Bellair M."/>
            <person name="Blankenburg K."/>
            <person name="Chao H."/>
            <person name="Dinh H."/>
            <person name="Doddapaneni H."/>
            <person name="Downs B."/>
            <person name="Dugan-Rocha S."/>
            <person name="Elkadiri S."/>
            <person name="Gnanaolivu R.D."/>
            <person name="Hernandez B."/>
            <person name="Javaid M."/>
            <person name="Jayaseelan J.C."/>
            <person name="Lee S."/>
            <person name="Li M."/>
            <person name="Ming W."/>
            <person name="Munidasa M."/>
            <person name="Muniz J."/>
            <person name="Nguyen L."/>
            <person name="Ongeri F."/>
            <person name="Osuji N."/>
            <person name="Pu L.-L."/>
            <person name="Puazo M."/>
            <person name="Qu C."/>
            <person name="Quiroz J."/>
            <person name="Raj R."/>
            <person name="Weissenberger G."/>
            <person name="Xin Y."/>
            <person name="Zou X."/>
            <person name="Han Y."/>
            <person name="Richards S."/>
            <person name="Worley K."/>
            <person name="Muzny D."/>
            <person name="Gibbs R."/>
        </authorList>
    </citation>
    <scope>NUCLEOTIDE SEQUENCE</scope>
    <source>
        <strain evidence="1">Sampled in the wild</strain>
    </source>
</reference>
<evidence type="ECO:0000313" key="2">
    <source>
        <dbReference type="Proteomes" id="UP000792457"/>
    </source>
</evidence>
<gene>
    <name evidence="1" type="ORF">J437_LFUL011846</name>
</gene>
<dbReference type="EMBL" id="KZ308349">
    <property type="protein sequence ID" value="KAG8227918.1"/>
    <property type="molecule type" value="Genomic_DNA"/>
</dbReference>
<dbReference type="PANTHER" id="PTHR33939">
    <property type="entry name" value="PROTEIN CBG22215"/>
    <property type="match status" value="1"/>
</dbReference>
<reference evidence="1" key="2">
    <citation type="submission" date="2017-10" db="EMBL/GenBank/DDBJ databases">
        <title>Ladona fulva Genome sequencing and assembly.</title>
        <authorList>
            <person name="Murali S."/>
            <person name="Richards S."/>
            <person name="Bandaranaike D."/>
            <person name="Bellair M."/>
            <person name="Blankenburg K."/>
            <person name="Chao H."/>
            <person name="Dinh H."/>
            <person name="Doddapaneni H."/>
            <person name="Dugan-Rocha S."/>
            <person name="Elkadiri S."/>
            <person name="Gnanaolivu R."/>
            <person name="Hernandez B."/>
            <person name="Skinner E."/>
            <person name="Javaid M."/>
            <person name="Lee S."/>
            <person name="Li M."/>
            <person name="Ming W."/>
            <person name="Munidasa M."/>
            <person name="Muniz J."/>
            <person name="Nguyen L."/>
            <person name="Hughes D."/>
            <person name="Osuji N."/>
            <person name="Pu L.-L."/>
            <person name="Puazo M."/>
            <person name="Qu C."/>
            <person name="Quiroz J."/>
            <person name="Raj R."/>
            <person name="Weissenberger G."/>
            <person name="Xin Y."/>
            <person name="Zou X."/>
            <person name="Han Y."/>
            <person name="Worley K."/>
            <person name="Muzny D."/>
            <person name="Gibbs R."/>
        </authorList>
    </citation>
    <scope>NUCLEOTIDE SEQUENCE</scope>
    <source>
        <strain evidence="1">Sampled in the wild</strain>
    </source>
</reference>
<evidence type="ECO:0008006" key="3">
    <source>
        <dbReference type="Google" id="ProtNLM"/>
    </source>
</evidence>
<proteinExistence type="predicted"/>
<dbReference type="PANTHER" id="PTHR33939:SF1">
    <property type="entry name" value="DUF4371 DOMAIN-CONTAINING PROTEIN"/>
    <property type="match status" value="1"/>
</dbReference>
<comment type="caution">
    <text evidence="1">The sequence shown here is derived from an EMBL/GenBank/DDBJ whole genome shotgun (WGS) entry which is preliminary data.</text>
</comment>